<keyword evidence="1" id="KW-0732">Signal</keyword>
<feature type="chain" id="PRO_5041856402" evidence="1">
    <location>
        <begin position="21"/>
        <end position="83"/>
    </location>
</feature>
<evidence type="ECO:0000313" key="2">
    <source>
        <dbReference type="Proteomes" id="UP000887575"/>
    </source>
</evidence>
<proteinExistence type="predicted"/>
<dbReference type="WBParaSite" id="MBELARI_LOCUS18576">
    <property type="protein sequence ID" value="MBELARI_LOCUS18576"/>
    <property type="gene ID" value="MBELARI_LOCUS18576"/>
</dbReference>
<evidence type="ECO:0000256" key="1">
    <source>
        <dbReference type="SAM" id="SignalP"/>
    </source>
</evidence>
<sequence>MLKSLLVFVLLFAVFSSTSADGCEDVHCPPGTHCFAKCGWSGFCSGECMQDTLIVDEPAAQMTQQQTKLSELRFNRLVNKKNV</sequence>
<name>A0AAF3EWL1_9BILA</name>
<dbReference type="AlphaFoldDB" id="A0AAF3EWL1"/>
<organism evidence="2 4">
    <name type="scientific">Mesorhabditis belari</name>
    <dbReference type="NCBI Taxonomy" id="2138241"/>
    <lineage>
        <taxon>Eukaryota</taxon>
        <taxon>Metazoa</taxon>
        <taxon>Ecdysozoa</taxon>
        <taxon>Nematoda</taxon>
        <taxon>Chromadorea</taxon>
        <taxon>Rhabditida</taxon>
        <taxon>Rhabditina</taxon>
        <taxon>Rhabditomorpha</taxon>
        <taxon>Rhabditoidea</taxon>
        <taxon>Rhabditidae</taxon>
        <taxon>Mesorhabditinae</taxon>
        <taxon>Mesorhabditis</taxon>
    </lineage>
</organism>
<feature type="signal peptide" evidence="1">
    <location>
        <begin position="1"/>
        <end position="20"/>
    </location>
</feature>
<evidence type="ECO:0000313" key="3">
    <source>
        <dbReference type="WBParaSite" id="MBELARI_LOCUS17700"/>
    </source>
</evidence>
<accession>A0AAF3EWL1</accession>
<protein>
    <submittedName>
        <fullName evidence="3 4">Uncharacterized protein</fullName>
    </submittedName>
</protein>
<dbReference type="WBParaSite" id="MBELARI_LOCUS17700">
    <property type="protein sequence ID" value="MBELARI_LOCUS17700"/>
    <property type="gene ID" value="MBELARI_LOCUS17700"/>
</dbReference>
<evidence type="ECO:0000313" key="4">
    <source>
        <dbReference type="WBParaSite" id="MBELARI_LOCUS18576"/>
    </source>
</evidence>
<dbReference type="Proteomes" id="UP000887575">
    <property type="component" value="Unassembled WGS sequence"/>
</dbReference>
<keyword evidence="2" id="KW-1185">Reference proteome</keyword>
<reference evidence="3 4" key="1">
    <citation type="submission" date="2024-02" db="UniProtKB">
        <authorList>
            <consortium name="WormBaseParasite"/>
        </authorList>
    </citation>
    <scope>IDENTIFICATION</scope>
</reference>